<name>A0AAV4ZT21_9HYPH</name>
<dbReference type="NCBIfam" id="NF006040">
    <property type="entry name" value="PRK08183.1"/>
    <property type="match status" value="1"/>
</dbReference>
<keyword evidence="3" id="KW-1185">Reference proteome</keyword>
<reference evidence="2" key="2">
    <citation type="submission" date="2021-08" db="EMBL/GenBank/DDBJ databases">
        <authorList>
            <person name="Tani A."/>
            <person name="Ola A."/>
            <person name="Ogura Y."/>
            <person name="Katsura K."/>
            <person name="Hayashi T."/>
        </authorList>
    </citation>
    <scope>NUCLEOTIDE SEQUENCE</scope>
    <source>
        <strain evidence="2">DSM 16372</strain>
    </source>
</reference>
<dbReference type="Proteomes" id="UP001055247">
    <property type="component" value="Unassembled WGS sequence"/>
</dbReference>
<feature type="compositionally biased region" description="Basic and acidic residues" evidence="1">
    <location>
        <begin position="90"/>
        <end position="102"/>
    </location>
</feature>
<feature type="region of interest" description="Disordered" evidence="1">
    <location>
        <begin position="87"/>
        <end position="138"/>
    </location>
</feature>
<evidence type="ECO:0000313" key="2">
    <source>
        <dbReference type="EMBL" id="GJD91715.1"/>
    </source>
</evidence>
<accession>A0AAV4ZT21</accession>
<evidence type="ECO:0000313" key="3">
    <source>
        <dbReference type="Proteomes" id="UP001055247"/>
    </source>
</evidence>
<dbReference type="RefSeq" id="WP_066921371.1">
    <property type="nucleotide sequence ID" value="NZ_BPQO01000031.1"/>
</dbReference>
<dbReference type="PANTHER" id="PTHR12910">
    <property type="entry name" value="NADH-UBIQUINONE OXIDOREDUCTASE SUBUNIT B17.2"/>
    <property type="match status" value="1"/>
</dbReference>
<evidence type="ECO:0008006" key="4">
    <source>
        <dbReference type="Google" id="ProtNLM"/>
    </source>
</evidence>
<proteinExistence type="predicted"/>
<dbReference type="InterPro" id="IPR007763">
    <property type="entry name" value="NDUFA12"/>
</dbReference>
<gene>
    <name evidence="2" type="ORF">BHAOGJBA_5267</name>
</gene>
<reference evidence="2" key="1">
    <citation type="journal article" date="2016" name="Front. Microbiol.">
        <title>Genome Sequence of the Piezophilic, Mesophilic Sulfate-Reducing Bacterium Desulfovibrio indicus J2T.</title>
        <authorList>
            <person name="Cao J."/>
            <person name="Maignien L."/>
            <person name="Shao Z."/>
            <person name="Alain K."/>
            <person name="Jebbar M."/>
        </authorList>
    </citation>
    <scope>NUCLEOTIDE SEQUENCE</scope>
    <source>
        <strain evidence="2">DSM 16372</strain>
    </source>
</reference>
<sequence length="138" mass="15525">MALKDTLLRIFTWWNGQTVSLALTTARSGTYVGSDELGNKYYRAMGPLIDRSVGPERRWVVYNGYADASKVPPGWRGWLCHNVEVPPSEEDYKPRAWERPHVENQTGSPDAYRPKGSQLSWGARPAATGDYVPWTPGE</sequence>
<dbReference type="Pfam" id="PF05071">
    <property type="entry name" value="NDUFA12"/>
    <property type="match status" value="1"/>
</dbReference>
<dbReference type="PANTHER" id="PTHR12910:SF2">
    <property type="entry name" value="NADH DEHYDROGENASE [UBIQUINONE] 1 ALPHA SUBCOMPLEX SUBUNIT 12"/>
    <property type="match status" value="1"/>
</dbReference>
<evidence type="ECO:0000256" key="1">
    <source>
        <dbReference type="SAM" id="MobiDB-lite"/>
    </source>
</evidence>
<dbReference type="EMBL" id="BPQO01000031">
    <property type="protein sequence ID" value="GJD91715.1"/>
    <property type="molecule type" value="Genomic_DNA"/>
</dbReference>
<dbReference type="GO" id="GO:0006979">
    <property type="term" value="P:response to oxidative stress"/>
    <property type="evidence" value="ECO:0007669"/>
    <property type="project" value="TreeGrafter"/>
</dbReference>
<organism evidence="2 3">
    <name type="scientific">Methylobacterium hispanicum</name>
    <dbReference type="NCBI Taxonomy" id="270350"/>
    <lineage>
        <taxon>Bacteria</taxon>
        <taxon>Pseudomonadati</taxon>
        <taxon>Pseudomonadota</taxon>
        <taxon>Alphaproteobacteria</taxon>
        <taxon>Hyphomicrobiales</taxon>
        <taxon>Methylobacteriaceae</taxon>
        <taxon>Methylobacterium</taxon>
    </lineage>
</organism>
<dbReference type="GO" id="GO:0045271">
    <property type="term" value="C:respiratory chain complex I"/>
    <property type="evidence" value="ECO:0007669"/>
    <property type="project" value="InterPro"/>
</dbReference>
<comment type="caution">
    <text evidence="2">The sequence shown here is derived from an EMBL/GenBank/DDBJ whole genome shotgun (WGS) entry which is preliminary data.</text>
</comment>
<dbReference type="AlphaFoldDB" id="A0AAV4ZT21"/>
<protein>
    <recommendedName>
        <fullName evidence="4">NADH dehydrogenase</fullName>
    </recommendedName>
</protein>